<accession>A0A0C2J6F1</accession>
<comment type="caution">
    <text evidence="1">The sequence shown here is derived from an EMBL/GenBank/DDBJ whole genome shotgun (WGS) entry which is preliminary data.</text>
</comment>
<protein>
    <submittedName>
        <fullName evidence="1">Uncharacterized protein</fullName>
    </submittedName>
</protein>
<gene>
    <name evidence="1" type="ORF">RF11_08713</name>
</gene>
<sequence length="107" mass="12294">MPNNTNMSMPCTRLLQLRKTSTKTIEKHLTFVQIEDDEIRIIQKLLTITVNNVLNRKKSMNFIHRPIYISLSQVSTASHFSNTEFSDGESAPLHKPHSCIGHRVHIL</sequence>
<dbReference type="EMBL" id="JWZT01000867">
    <property type="protein sequence ID" value="KII73374.1"/>
    <property type="molecule type" value="Genomic_DNA"/>
</dbReference>
<name>A0A0C2J6F1_THEKT</name>
<reference evidence="1 2" key="1">
    <citation type="journal article" date="2014" name="Genome Biol. Evol.">
        <title>The genome of the myxosporean Thelohanellus kitauei shows adaptations to nutrient acquisition within its fish host.</title>
        <authorList>
            <person name="Yang Y."/>
            <person name="Xiong J."/>
            <person name="Zhou Z."/>
            <person name="Huo F."/>
            <person name="Miao W."/>
            <person name="Ran C."/>
            <person name="Liu Y."/>
            <person name="Zhang J."/>
            <person name="Feng J."/>
            <person name="Wang M."/>
            <person name="Wang M."/>
            <person name="Wang L."/>
            <person name="Yao B."/>
        </authorList>
    </citation>
    <scope>NUCLEOTIDE SEQUENCE [LARGE SCALE GENOMIC DNA]</scope>
    <source>
        <strain evidence="1">Wuqing</strain>
    </source>
</reference>
<keyword evidence="2" id="KW-1185">Reference proteome</keyword>
<organism evidence="1 2">
    <name type="scientific">Thelohanellus kitauei</name>
    <name type="common">Myxosporean</name>
    <dbReference type="NCBI Taxonomy" id="669202"/>
    <lineage>
        <taxon>Eukaryota</taxon>
        <taxon>Metazoa</taxon>
        <taxon>Cnidaria</taxon>
        <taxon>Myxozoa</taxon>
        <taxon>Myxosporea</taxon>
        <taxon>Bivalvulida</taxon>
        <taxon>Platysporina</taxon>
        <taxon>Myxobolidae</taxon>
        <taxon>Thelohanellus</taxon>
    </lineage>
</organism>
<dbReference type="AlphaFoldDB" id="A0A0C2J6F1"/>
<evidence type="ECO:0000313" key="1">
    <source>
        <dbReference type="EMBL" id="KII73374.1"/>
    </source>
</evidence>
<proteinExistence type="predicted"/>
<evidence type="ECO:0000313" key="2">
    <source>
        <dbReference type="Proteomes" id="UP000031668"/>
    </source>
</evidence>
<dbReference type="Proteomes" id="UP000031668">
    <property type="component" value="Unassembled WGS sequence"/>
</dbReference>